<keyword evidence="6" id="KW-0472">Membrane</keyword>
<dbReference type="SUPFAM" id="SSF52540">
    <property type="entry name" value="P-loop containing nucleoside triphosphate hydrolases"/>
    <property type="match status" value="1"/>
</dbReference>
<sequence>MDGLLQLSVSDLTCERDGRCLFENLAFTLCSGDVLQVSGPNGVGKTTLLRIVAGLSLDFHGQVDWCGSPVDEDKPGFHSHLLYMGHQPGVKATMSPEENLRWAMGLHYSITVQEIYQALEKVGLRGYEDVPCYRLSAGQNRRVALARLHLKNKQKLWILDEPFTAIDLQGTAELEQLMVDHAKDGGLVMMTTHHEMNLDYSGFRKLALEPSV</sequence>
<dbReference type="NCBIfam" id="NF010061">
    <property type="entry name" value="PRK13538.1"/>
    <property type="match status" value="1"/>
</dbReference>
<keyword evidence="2" id="KW-0547">Nucleotide-binding</keyword>
<dbReference type="InterPro" id="IPR027417">
    <property type="entry name" value="P-loop_NTPase"/>
</dbReference>
<dbReference type="EMBL" id="JAMFLX010000029">
    <property type="protein sequence ID" value="MCL6271659.1"/>
    <property type="molecule type" value="Genomic_DNA"/>
</dbReference>
<evidence type="ECO:0000256" key="1">
    <source>
        <dbReference type="ARBA" id="ARBA00022448"/>
    </source>
</evidence>
<dbReference type="Proteomes" id="UP001203338">
    <property type="component" value="Unassembled WGS sequence"/>
</dbReference>
<evidence type="ECO:0000256" key="3">
    <source>
        <dbReference type="ARBA" id="ARBA00022748"/>
    </source>
</evidence>
<dbReference type="Gene3D" id="3.40.50.300">
    <property type="entry name" value="P-loop containing nucleotide triphosphate hydrolases"/>
    <property type="match status" value="1"/>
</dbReference>
<dbReference type="SMART" id="SM00382">
    <property type="entry name" value="AAA"/>
    <property type="match status" value="1"/>
</dbReference>
<keyword evidence="9" id="KW-1185">Reference proteome</keyword>
<evidence type="ECO:0000259" key="7">
    <source>
        <dbReference type="PROSITE" id="PS50893"/>
    </source>
</evidence>
<keyword evidence="3" id="KW-0201">Cytochrome c-type biogenesis</keyword>
<evidence type="ECO:0000256" key="4">
    <source>
        <dbReference type="ARBA" id="ARBA00022840"/>
    </source>
</evidence>
<evidence type="ECO:0000256" key="6">
    <source>
        <dbReference type="ARBA" id="ARBA00023136"/>
    </source>
</evidence>
<dbReference type="PROSITE" id="PS50893">
    <property type="entry name" value="ABC_TRANSPORTER_2"/>
    <property type="match status" value="1"/>
</dbReference>
<evidence type="ECO:0000313" key="8">
    <source>
        <dbReference type="EMBL" id="MCL6271659.1"/>
    </source>
</evidence>
<evidence type="ECO:0000313" key="9">
    <source>
        <dbReference type="Proteomes" id="UP001203338"/>
    </source>
</evidence>
<keyword evidence="5" id="KW-1278">Translocase</keyword>
<keyword evidence="4" id="KW-0067">ATP-binding</keyword>
<gene>
    <name evidence="8" type="primary">ccmA</name>
    <name evidence="8" type="ORF">M3P05_17210</name>
</gene>
<dbReference type="NCBIfam" id="TIGR01189">
    <property type="entry name" value="ccmA"/>
    <property type="match status" value="1"/>
</dbReference>
<dbReference type="Pfam" id="PF00005">
    <property type="entry name" value="ABC_tran"/>
    <property type="match status" value="1"/>
</dbReference>
<comment type="caution">
    <text evidence="8">The sequence shown here is derived from an EMBL/GenBank/DDBJ whole genome shotgun (WGS) entry which is preliminary data.</text>
</comment>
<feature type="domain" description="ABC transporter" evidence="7">
    <location>
        <begin position="7"/>
        <end position="212"/>
    </location>
</feature>
<dbReference type="PANTHER" id="PTHR43499:SF1">
    <property type="entry name" value="ABC TRANSPORTER I FAMILY MEMBER 1"/>
    <property type="match status" value="1"/>
</dbReference>
<dbReference type="PANTHER" id="PTHR43499">
    <property type="entry name" value="ABC TRANSPORTER I FAMILY MEMBER 1"/>
    <property type="match status" value="1"/>
</dbReference>
<accession>A0ABT0PJU6</accession>
<dbReference type="InterPro" id="IPR003593">
    <property type="entry name" value="AAA+_ATPase"/>
</dbReference>
<dbReference type="InterPro" id="IPR003439">
    <property type="entry name" value="ABC_transporter-like_ATP-bd"/>
</dbReference>
<keyword evidence="1" id="KW-0813">Transport</keyword>
<evidence type="ECO:0000256" key="2">
    <source>
        <dbReference type="ARBA" id="ARBA00022741"/>
    </source>
</evidence>
<dbReference type="InterPro" id="IPR005895">
    <property type="entry name" value="ABC_transptr_haem_export_CcmA"/>
</dbReference>
<reference evidence="8 9" key="1">
    <citation type="submission" date="2022-05" db="EMBL/GenBank/DDBJ databases">
        <authorList>
            <person name="Park J.-S."/>
        </authorList>
    </citation>
    <scope>NUCLEOTIDE SEQUENCE [LARGE SCALE GENOMIC DNA]</scope>
    <source>
        <strain evidence="8 9">2012CJ34-2</strain>
    </source>
</reference>
<protein>
    <submittedName>
        <fullName evidence="8">Cytochrome c biogenesis heme-transporting ATPase CcmA</fullName>
    </submittedName>
</protein>
<evidence type="ECO:0000256" key="5">
    <source>
        <dbReference type="ARBA" id="ARBA00022967"/>
    </source>
</evidence>
<proteinExistence type="predicted"/>
<organism evidence="8 9">
    <name type="scientific">Parendozoicomonas callyspongiae</name>
    <dbReference type="NCBI Taxonomy" id="2942213"/>
    <lineage>
        <taxon>Bacteria</taxon>
        <taxon>Pseudomonadati</taxon>
        <taxon>Pseudomonadota</taxon>
        <taxon>Gammaproteobacteria</taxon>
        <taxon>Oceanospirillales</taxon>
        <taxon>Endozoicomonadaceae</taxon>
        <taxon>Parendozoicomonas</taxon>
    </lineage>
</organism>
<name>A0ABT0PJU6_9GAMM</name>